<reference evidence="1" key="1">
    <citation type="submission" date="2018-02" db="EMBL/GenBank/DDBJ databases">
        <title>Rhizophora mucronata_Transcriptome.</title>
        <authorList>
            <person name="Meera S.P."/>
            <person name="Sreeshan A."/>
            <person name="Augustine A."/>
        </authorList>
    </citation>
    <scope>NUCLEOTIDE SEQUENCE</scope>
    <source>
        <tissue evidence="1">Leaf</tissue>
    </source>
</reference>
<name>A0A2P2J4X1_RHIMU</name>
<evidence type="ECO:0000313" key="1">
    <source>
        <dbReference type="EMBL" id="MBW88489.1"/>
    </source>
</evidence>
<dbReference type="EMBL" id="GGEC01008006">
    <property type="protein sequence ID" value="MBW88489.1"/>
    <property type="molecule type" value="Transcribed_RNA"/>
</dbReference>
<accession>A0A2P2J4X1</accession>
<sequence length="22" mass="2575">MLSSRFLNCVDNELTEMLTQTE</sequence>
<dbReference type="AlphaFoldDB" id="A0A2P2J4X1"/>
<proteinExistence type="predicted"/>
<protein>
    <submittedName>
        <fullName evidence="1">Uncharacterized protein</fullName>
    </submittedName>
</protein>
<organism evidence="1">
    <name type="scientific">Rhizophora mucronata</name>
    <name type="common">Asiatic mangrove</name>
    <dbReference type="NCBI Taxonomy" id="61149"/>
    <lineage>
        <taxon>Eukaryota</taxon>
        <taxon>Viridiplantae</taxon>
        <taxon>Streptophyta</taxon>
        <taxon>Embryophyta</taxon>
        <taxon>Tracheophyta</taxon>
        <taxon>Spermatophyta</taxon>
        <taxon>Magnoliopsida</taxon>
        <taxon>eudicotyledons</taxon>
        <taxon>Gunneridae</taxon>
        <taxon>Pentapetalae</taxon>
        <taxon>rosids</taxon>
        <taxon>fabids</taxon>
        <taxon>Malpighiales</taxon>
        <taxon>Rhizophoraceae</taxon>
        <taxon>Rhizophora</taxon>
    </lineage>
</organism>